<organism evidence="3">
    <name type="scientific">Naegleria gruberi</name>
    <name type="common">Amoeba</name>
    <dbReference type="NCBI Taxonomy" id="5762"/>
    <lineage>
        <taxon>Eukaryota</taxon>
        <taxon>Discoba</taxon>
        <taxon>Heterolobosea</taxon>
        <taxon>Tetramitia</taxon>
        <taxon>Eutetramitia</taxon>
        <taxon>Vahlkampfiidae</taxon>
        <taxon>Naegleria</taxon>
    </lineage>
</organism>
<dbReference type="EMBL" id="GG738919">
    <property type="protein sequence ID" value="EFC37393.1"/>
    <property type="molecule type" value="Genomic_DNA"/>
</dbReference>
<dbReference type="InParanoid" id="D2W0T4"/>
<proteinExistence type="predicted"/>
<evidence type="ECO:0000313" key="2">
    <source>
        <dbReference type="EMBL" id="EFC37393.1"/>
    </source>
</evidence>
<keyword evidence="3" id="KW-1185">Reference proteome</keyword>
<feature type="region of interest" description="Disordered" evidence="1">
    <location>
        <begin position="205"/>
        <end position="241"/>
    </location>
</feature>
<dbReference type="Proteomes" id="UP000006671">
    <property type="component" value="Unassembled WGS sequence"/>
</dbReference>
<gene>
    <name evidence="2" type="ORF">NAEGRDRAFT_74972</name>
</gene>
<dbReference type="VEuPathDB" id="AmoebaDB:NAEGRDRAFT_74972"/>
<feature type="compositionally biased region" description="Polar residues" evidence="1">
    <location>
        <begin position="205"/>
        <end position="217"/>
    </location>
</feature>
<dbReference type="KEGG" id="ngr:NAEGRDRAFT_74972"/>
<accession>D2W0T4</accession>
<sequence>MLKSKSIISNSLKVQQQHHTTTIKLLAINYNDKKNYIYPSCSGKHFHMTTFNPVQQTNNYLTNVLKECAGLNRKELDLFEQLGLDESDMEELQVQISETSYQAAMERFNRIVNNKCVFIERDESIDLSKFSIKLVEFAASKVKTPIKRDLSSSSIIHQEKQVKEEIIKQVIKEEETVVTPAATATPTQHKESIINIETIQKEVTTPISNEEPSSISALVQEEAKPEEEDEESREKSQFQLPTESYSNWDKEITLYVMKGVIRKGGAGMKVKQIQCLQRFEINGRVLESVRLALEKESKQVVCEKLIRQLAIPNYKPTPSIVSKIVEWVENRK</sequence>
<dbReference type="RefSeq" id="XP_002670137.1">
    <property type="nucleotide sequence ID" value="XM_002670091.1"/>
</dbReference>
<name>D2W0T4_NAEGR</name>
<dbReference type="GeneID" id="8857290"/>
<evidence type="ECO:0000256" key="1">
    <source>
        <dbReference type="SAM" id="MobiDB-lite"/>
    </source>
</evidence>
<reference evidence="2 3" key="1">
    <citation type="journal article" date="2010" name="Cell">
        <title>The genome of Naegleria gruberi illuminates early eukaryotic versatility.</title>
        <authorList>
            <person name="Fritz-Laylin L.K."/>
            <person name="Prochnik S.E."/>
            <person name="Ginger M.L."/>
            <person name="Dacks J.B."/>
            <person name="Carpenter M.L."/>
            <person name="Field M.C."/>
            <person name="Kuo A."/>
            <person name="Paredez A."/>
            <person name="Chapman J."/>
            <person name="Pham J."/>
            <person name="Shu S."/>
            <person name="Neupane R."/>
            <person name="Cipriano M."/>
            <person name="Mancuso J."/>
            <person name="Tu H."/>
            <person name="Salamov A."/>
            <person name="Lindquist E."/>
            <person name="Shapiro H."/>
            <person name="Lucas S."/>
            <person name="Grigoriev I.V."/>
            <person name="Cande W.Z."/>
            <person name="Fulton C."/>
            <person name="Rokhsar D.S."/>
            <person name="Dawson S.C."/>
        </authorList>
    </citation>
    <scope>NUCLEOTIDE SEQUENCE [LARGE SCALE GENOMIC DNA]</scope>
    <source>
        <strain evidence="2 3">NEG-M</strain>
    </source>
</reference>
<protein>
    <submittedName>
        <fullName evidence="2">Predicted protein</fullName>
    </submittedName>
</protein>
<evidence type="ECO:0000313" key="3">
    <source>
        <dbReference type="Proteomes" id="UP000006671"/>
    </source>
</evidence>
<dbReference type="AlphaFoldDB" id="D2W0T4"/>